<dbReference type="EMBL" id="JAGMUV010000019">
    <property type="protein sequence ID" value="KAH7127632.1"/>
    <property type="molecule type" value="Genomic_DNA"/>
</dbReference>
<comment type="caution">
    <text evidence="1">The sequence shown here is derived from an EMBL/GenBank/DDBJ whole genome shotgun (WGS) entry which is preliminary data.</text>
</comment>
<dbReference type="PANTHER" id="PTHR38122">
    <property type="entry name" value="GLYCOPROTEIN X"/>
    <property type="match status" value="1"/>
</dbReference>
<dbReference type="Proteomes" id="UP000738349">
    <property type="component" value="Unassembled WGS sequence"/>
</dbReference>
<name>A0A9P9DZ39_9HYPO</name>
<gene>
    <name evidence="1" type="ORF">EDB81DRAFT_764792</name>
</gene>
<reference evidence="1" key="1">
    <citation type="journal article" date="2021" name="Nat. Commun.">
        <title>Genetic determinants of endophytism in the Arabidopsis root mycobiome.</title>
        <authorList>
            <person name="Mesny F."/>
            <person name="Miyauchi S."/>
            <person name="Thiergart T."/>
            <person name="Pickel B."/>
            <person name="Atanasova L."/>
            <person name="Karlsson M."/>
            <person name="Huettel B."/>
            <person name="Barry K.W."/>
            <person name="Haridas S."/>
            <person name="Chen C."/>
            <person name="Bauer D."/>
            <person name="Andreopoulos W."/>
            <person name="Pangilinan J."/>
            <person name="LaButti K."/>
            <person name="Riley R."/>
            <person name="Lipzen A."/>
            <person name="Clum A."/>
            <person name="Drula E."/>
            <person name="Henrissat B."/>
            <person name="Kohler A."/>
            <person name="Grigoriev I.V."/>
            <person name="Martin F.M."/>
            <person name="Hacquard S."/>
        </authorList>
    </citation>
    <scope>NUCLEOTIDE SEQUENCE</scope>
    <source>
        <strain evidence="1">MPI-CAGE-AT-0147</strain>
    </source>
</reference>
<dbReference type="OrthoDB" id="5414836at2759"/>
<sequence length="317" mass="34170">MTLIRQVLRIRDGGSLADATPSSNKSLLFLEIKYICTFAGVSCVGKTPALCASDSVFAKTFEVCASCIEENESTIEDSTKDYVEPEFAQFIDYCSGIDATAVTSAPTVTTVTYLSTTWVAVVPETTSTTPCIICVPLTYTDGANIGVSQNPPTPIKVTKAKIIGLVVDEDPPQEEPKYETAQLHSDCISRGPTYELQGSVPLPPSPTTSPAVAEMTANEVAAQELPTSRQKALHENYQTGENELKLFIRRLSNLRPSASREIVGQATVMNCSAYSIVLINTLTKTPHDLVSPDLSIVLAQRPPNVLLWSFTSSVTVD</sequence>
<organism evidence="1 2">
    <name type="scientific">Dactylonectria macrodidyma</name>
    <dbReference type="NCBI Taxonomy" id="307937"/>
    <lineage>
        <taxon>Eukaryota</taxon>
        <taxon>Fungi</taxon>
        <taxon>Dikarya</taxon>
        <taxon>Ascomycota</taxon>
        <taxon>Pezizomycotina</taxon>
        <taxon>Sordariomycetes</taxon>
        <taxon>Hypocreomycetidae</taxon>
        <taxon>Hypocreales</taxon>
        <taxon>Nectriaceae</taxon>
        <taxon>Dactylonectria</taxon>
    </lineage>
</organism>
<evidence type="ECO:0000313" key="2">
    <source>
        <dbReference type="Proteomes" id="UP000738349"/>
    </source>
</evidence>
<dbReference type="PANTHER" id="PTHR38122:SF1">
    <property type="entry name" value="GLYCOPROTEIN X"/>
    <property type="match status" value="1"/>
</dbReference>
<protein>
    <submittedName>
        <fullName evidence="1">Uncharacterized protein</fullName>
    </submittedName>
</protein>
<accession>A0A9P9DZ39</accession>
<proteinExistence type="predicted"/>
<dbReference type="AlphaFoldDB" id="A0A9P9DZ39"/>
<evidence type="ECO:0000313" key="1">
    <source>
        <dbReference type="EMBL" id="KAH7127632.1"/>
    </source>
</evidence>
<keyword evidence="2" id="KW-1185">Reference proteome</keyword>